<evidence type="ECO:0000256" key="1">
    <source>
        <dbReference type="ARBA" id="ARBA00008359"/>
    </source>
</evidence>
<feature type="transmembrane region" description="Helical" evidence="5">
    <location>
        <begin position="574"/>
        <end position="595"/>
    </location>
</feature>
<feature type="transmembrane region" description="Helical" evidence="5">
    <location>
        <begin position="362"/>
        <end position="384"/>
    </location>
</feature>
<evidence type="ECO:0000256" key="2">
    <source>
        <dbReference type="ARBA" id="ARBA00022679"/>
    </source>
</evidence>
<dbReference type="FunFam" id="1.20.120.1760:FF:000017">
    <property type="entry name" value="Phosphatidyl synthase"/>
    <property type="match status" value="1"/>
</dbReference>
<dbReference type="OrthoDB" id="10020554at2759"/>
<name>A0A517L4F3_9PEZI</name>
<dbReference type="Gene3D" id="1.20.120.1760">
    <property type="match status" value="1"/>
</dbReference>
<feature type="transmembrane region" description="Helical" evidence="5">
    <location>
        <begin position="391"/>
        <end position="409"/>
    </location>
</feature>
<comment type="similarity">
    <text evidence="1">Belongs to the MIT1/WOR1 family.</text>
</comment>
<dbReference type="Pfam" id="PF09729">
    <property type="entry name" value="Gti1_Pac2"/>
    <property type="match status" value="1"/>
</dbReference>
<dbReference type="InterPro" id="IPR043130">
    <property type="entry name" value="CDP-OH_PTrfase_TM_dom"/>
</dbReference>
<feature type="transmembrane region" description="Helical" evidence="5">
    <location>
        <begin position="537"/>
        <end position="554"/>
    </location>
</feature>
<keyword evidence="5" id="KW-0812">Transmembrane</keyword>
<feature type="transmembrane region" description="Helical" evidence="5">
    <location>
        <begin position="429"/>
        <end position="453"/>
    </location>
</feature>
<organism evidence="6 7">
    <name type="scientific">Venturia effusa</name>
    <dbReference type="NCBI Taxonomy" id="50376"/>
    <lineage>
        <taxon>Eukaryota</taxon>
        <taxon>Fungi</taxon>
        <taxon>Dikarya</taxon>
        <taxon>Ascomycota</taxon>
        <taxon>Pezizomycotina</taxon>
        <taxon>Dothideomycetes</taxon>
        <taxon>Pleosporomycetidae</taxon>
        <taxon>Venturiales</taxon>
        <taxon>Venturiaceae</taxon>
        <taxon>Venturia</taxon>
    </lineage>
</organism>
<dbReference type="STRING" id="50376.A0A517L4F3"/>
<evidence type="ECO:0000256" key="5">
    <source>
        <dbReference type="SAM" id="Phobius"/>
    </source>
</evidence>
<dbReference type="PANTHER" id="PTHR28027:SF2">
    <property type="entry name" value="TRANSCRIPTIONAL REGULATOR MIT1"/>
    <property type="match status" value="1"/>
</dbReference>
<gene>
    <name evidence="6" type="ORF">FKW77_010253</name>
</gene>
<dbReference type="GO" id="GO:0016780">
    <property type="term" value="F:phosphotransferase activity, for other substituted phosphate groups"/>
    <property type="evidence" value="ECO:0007669"/>
    <property type="project" value="InterPro"/>
</dbReference>
<dbReference type="EMBL" id="CP042188">
    <property type="protein sequence ID" value="QDS70515.1"/>
    <property type="molecule type" value="Genomic_DNA"/>
</dbReference>
<dbReference type="PANTHER" id="PTHR28027">
    <property type="entry name" value="TRANSCRIPTIONAL REGULATOR MIT1"/>
    <property type="match status" value="1"/>
</dbReference>
<dbReference type="GO" id="GO:0008654">
    <property type="term" value="P:phospholipid biosynthetic process"/>
    <property type="evidence" value="ECO:0007669"/>
    <property type="project" value="InterPro"/>
</dbReference>
<dbReference type="InterPro" id="IPR000462">
    <property type="entry name" value="CDP-OH_P_trans"/>
</dbReference>
<dbReference type="Proteomes" id="UP000316270">
    <property type="component" value="Chromosome 4"/>
</dbReference>
<dbReference type="GO" id="GO:0016020">
    <property type="term" value="C:membrane"/>
    <property type="evidence" value="ECO:0007669"/>
    <property type="project" value="InterPro"/>
</dbReference>
<sequence length="609" mass="67960">MENPRRLLQNVNLALRSGNFNGVHPKGMTQNGVPHQANGTVMRPTWQGFIHSTNDALIVLEACLSGTLNHIPRRPHDRERANIITSGNVFIYEENASGIKRWTDGVTWSPSRIMGNFLVYRELSEPFPAGEKKKARKRKRGPEENEPSEPLSVQNEQDRRLVGSLVDSYGFKPDGLIKKTLNVKFKGVNHHIVSYYNLNGVKTGQFTRPMCDPMLRRHRPRQEFIDGNQFKAPISHEDNMDVFQEGGYPLTYNLMQDPMSGSLPGSQMTHDDSFHAHASHIHGHPGAVHPAVPLVYDQIHSDARWASKSSDESSRQKLNKDTPWEAPVQRREAPTSKPRLRDLSKVVKQGLSSITTTHENIYTIPNFLTVSRLLATPVIGYLVLHDQHMWAVGLFAYAGISDLVDGWIARKWKLQTVVGSVIDPMADKFLMTVLVGCLAAKGALPLWLAAVIFGRDMSLGFSAIYYRYASLPAPKTFMRYWDFSIPSAEVHPTTISKWNTFLQIGLIGSMVTLPVLTDAVLPGAYTATDMQSIVQGFQYVVAGTTLCSGASYLWRKDAVQILGTNESLKRKQGLRGRAILGVSFAAFLILAANLARREKPLVLEDEQEG</sequence>
<proteinExistence type="inferred from homology"/>
<feature type="region of interest" description="Disordered" evidence="4">
    <location>
        <begin position="306"/>
        <end position="339"/>
    </location>
</feature>
<feature type="region of interest" description="Disordered" evidence="4">
    <location>
        <begin position="129"/>
        <end position="156"/>
    </location>
</feature>
<dbReference type="GO" id="GO:0003677">
    <property type="term" value="F:DNA binding"/>
    <property type="evidence" value="ECO:0007669"/>
    <property type="project" value="TreeGrafter"/>
</dbReference>
<evidence type="ECO:0000256" key="4">
    <source>
        <dbReference type="SAM" id="MobiDB-lite"/>
    </source>
</evidence>
<keyword evidence="7" id="KW-1185">Reference proteome</keyword>
<evidence type="ECO:0000313" key="6">
    <source>
        <dbReference type="EMBL" id="QDS70515.1"/>
    </source>
</evidence>
<evidence type="ECO:0000313" key="7">
    <source>
        <dbReference type="Proteomes" id="UP000316270"/>
    </source>
</evidence>
<dbReference type="Pfam" id="PF01066">
    <property type="entry name" value="CDP-OH_P_transf"/>
    <property type="match status" value="1"/>
</dbReference>
<keyword evidence="5" id="KW-0472">Membrane</keyword>
<keyword evidence="2 3" id="KW-0808">Transferase</keyword>
<dbReference type="InterPro" id="IPR018608">
    <property type="entry name" value="Gti1/Pac2"/>
</dbReference>
<protein>
    <submittedName>
        <fullName evidence="6">Uncharacterized protein</fullName>
    </submittedName>
</protein>
<comment type="similarity">
    <text evidence="3">Belongs to the CDP-alcohol phosphatidyltransferase class-I family.</text>
</comment>
<evidence type="ECO:0000256" key="3">
    <source>
        <dbReference type="RuleBase" id="RU003750"/>
    </source>
</evidence>
<feature type="transmembrane region" description="Helical" evidence="5">
    <location>
        <begin position="501"/>
        <end position="525"/>
    </location>
</feature>
<reference evidence="6 7" key="1">
    <citation type="submission" date="2019-07" db="EMBL/GenBank/DDBJ databases">
        <title>Finished genome of Venturia effusa.</title>
        <authorList>
            <person name="Young C.A."/>
            <person name="Cox M.P."/>
            <person name="Ganley A.R.D."/>
            <person name="David W.J."/>
        </authorList>
    </citation>
    <scope>NUCLEOTIDE SEQUENCE [LARGE SCALE GENOMIC DNA]</scope>
    <source>
        <strain evidence="7">albino</strain>
    </source>
</reference>
<dbReference type="AlphaFoldDB" id="A0A517L4F3"/>
<dbReference type="PROSITE" id="PS00379">
    <property type="entry name" value="CDP_ALCOHOL_P_TRANSF"/>
    <property type="match status" value="1"/>
</dbReference>
<dbReference type="InterPro" id="IPR048254">
    <property type="entry name" value="CDP_ALCOHOL_P_TRANSF_CS"/>
</dbReference>
<keyword evidence="5" id="KW-1133">Transmembrane helix</keyword>
<accession>A0A517L4F3</accession>